<dbReference type="EMBL" id="CP128399">
    <property type="protein sequence ID" value="WJW67565.1"/>
    <property type="molecule type" value="Genomic_DNA"/>
</dbReference>
<evidence type="ECO:0000313" key="7">
    <source>
        <dbReference type="EMBL" id="WJW69491.1"/>
    </source>
</evidence>
<evidence type="ECO:0000313" key="4">
    <source>
        <dbReference type="EMBL" id="NWJ47581.1"/>
    </source>
</evidence>
<dbReference type="PANTHER" id="PTHR34047">
    <property type="entry name" value="NUCLEAR INTRON MATURASE 1, MITOCHONDRIAL-RELATED"/>
    <property type="match status" value="1"/>
</dbReference>
<dbReference type="RefSeq" id="WP_341467995.1">
    <property type="nucleotide sequence ID" value="NZ_CP128399.1"/>
</dbReference>
<dbReference type="PANTHER" id="PTHR34047:SF8">
    <property type="entry name" value="PROTEIN YKFC"/>
    <property type="match status" value="1"/>
</dbReference>
<evidence type="ECO:0000313" key="2">
    <source>
        <dbReference type="EMBL" id="NWJ45697.1"/>
    </source>
</evidence>
<evidence type="ECO:0000313" key="8">
    <source>
        <dbReference type="Proteomes" id="UP000521676"/>
    </source>
</evidence>
<dbReference type="EMBL" id="CP128399">
    <property type="protein sequence ID" value="WJW66114.1"/>
    <property type="molecule type" value="Genomic_DNA"/>
</dbReference>
<organism evidence="4 8">
    <name type="scientific">Candidatus Chlorohelix allophototropha</name>
    <dbReference type="NCBI Taxonomy" id="3003348"/>
    <lineage>
        <taxon>Bacteria</taxon>
        <taxon>Bacillati</taxon>
        <taxon>Chloroflexota</taxon>
        <taxon>Chloroflexia</taxon>
        <taxon>Candidatus Chloroheliales</taxon>
        <taxon>Candidatus Chloroheliaceae</taxon>
        <taxon>Candidatus Chlorohelix</taxon>
    </lineage>
</organism>
<dbReference type="Proteomes" id="UP001431572">
    <property type="component" value="Chromosome 1"/>
</dbReference>
<dbReference type="GO" id="GO:0006397">
    <property type="term" value="P:mRNA processing"/>
    <property type="evidence" value="ECO:0007669"/>
    <property type="project" value="InterPro"/>
</dbReference>
<evidence type="ECO:0000313" key="5">
    <source>
        <dbReference type="EMBL" id="WJW66114.1"/>
    </source>
</evidence>
<dbReference type="EMBL" id="JACATZ010000003">
    <property type="protein sequence ID" value="NWJ47581.1"/>
    <property type="molecule type" value="Genomic_DNA"/>
</dbReference>
<dbReference type="InterPro" id="IPR043502">
    <property type="entry name" value="DNA/RNA_pol_sf"/>
</dbReference>
<dbReference type="InterPro" id="IPR051083">
    <property type="entry name" value="GrpII_Intron_Splice-Mob/Def"/>
</dbReference>
<accession>A0A8T7M673</accession>
<evidence type="ECO:0000313" key="3">
    <source>
        <dbReference type="EMBL" id="NWJ46745.1"/>
    </source>
</evidence>
<protein>
    <submittedName>
        <fullName evidence="4">Maturase</fullName>
    </submittedName>
</protein>
<feature type="domain" description="Reverse transcriptase" evidence="1">
    <location>
        <begin position="68"/>
        <end position="353"/>
    </location>
</feature>
<reference evidence="5" key="2">
    <citation type="journal article" date="2024" name="Nature">
        <title>Anoxygenic phototroph of the Chloroflexota uses a type I reaction centre.</title>
        <authorList>
            <person name="Tsuji J.M."/>
            <person name="Shaw N.A."/>
            <person name="Nagashima S."/>
            <person name="Venkiteswaran J.J."/>
            <person name="Schiff S.L."/>
            <person name="Watanabe T."/>
            <person name="Fukui M."/>
            <person name="Hanada S."/>
            <person name="Tank M."/>
            <person name="Neufeld J.D."/>
        </authorList>
    </citation>
    <scope>NUCLEOTIDE SEQUENCE</scope>
    <source>
        <strain evidence="5">L227-S17</strain>
    </source>
</reference>
<evidence type="ECO:0000313" key="9">
    <source>
        <dbReference type="Proteomes" id="UP001431572"/>
    </source>
</evidence>
<dbReference type="Pfam" id="PF01348">
    <property type="entry name" value="Intron_maturas2"/>
    <property type="match status" value="1"/>
</dbReference>
<dbReference type="EMBL" id="JACATZ010000001">
    <property type="protein sequence ID" value="NWJ45697.1"/>
    <property type="molecule type" value="Genomic_DNA"/>
</dbReference>
<dbReference type="PROSITE" id="PS50878">
    <property type="entry name" value="RT_POL"/>
    <property type="match status" value="1"/>
</dbReference>
<evidence type="ECO:0000313" key="6">
    <source>
        <dbReference type="EMBL" id="WJW67565.1"/>
    </source>
</evidence>
<dbReference type="EMBL" id="JACATZ010000001">
    <property type="protein sequence ID" value="NWJ46745.1"/>
    <property type="molecule type" value="Genomic_DNA"/>
</dbReference>
<dbReference type="Pfam" id="PF21368">
    <property type="entry name" value="AI2M-like_HNH"/>
    <property type="match status" value="1"/>
</dbReference>
<evidence type="ECO:0000259" key="1">
    <source>
        <dbReference type="PROSITE" id="PS50878"/>
    </source>
</evidence>
<sequence length="603" mass="70914">MREARNILELIQKRGTQNLPLERVYRLLYNPNLYLMAYGKIYRNKGAMTAGADKETADGMSLTKIEAIIEKLRQEKYHWKPAKRVYIPRKDGKQRPLGLQSWSDKLLQEVIRLILEAYYEQSFSNFSHGFRPKRGCHTALQQIYHNWVGTVWFIEGDISKCFESLSHEKIEARLREDIKDERFVRLISQLLKAGYLENWRWNATYSGAPQGSILSPLLSNLLLDQLDKWVETTLIPEYTRGERRRLNPQYEKIKHSAYYQTSKGRTEIGRELWKQVQKLPSQDPDDPNYRRLRYIRYCDDFLLGFIGSKAEAEEIKRKIGEFLSQKLELKLSEAKTLITHAKTQKANFLNYEIHTIHENSRRDTTGRRCVNGNIGLRVPKEVVKSKCQRYKQHSRKVLQRTELINDSVFTIINLYRYEFRGLVEYYRLAYNLHTFTRLDGVMETSLTKTIAAKLKLSVPKIYQKYQTEYELEGKRYKVLEETIERPGKKPLVARWGDISLKWDIKASIEDEKKVFNWPPRTELVKRLLADKCENCGASGKAERIQVHHIRALKELERYPGREKPGWVKVMAARKRKTLVLCESCHQDVTYGRPFRRVPKSATG</sequence>
<proteinExistence type="predicted"/>
<gene>
    <name evidence="2" type="ORF">HXX08_07440</name>
    <name evidence="3" type="ORF">HXX08_12770</name>
    <name evidence="4" type="ORF">HXX08_17125</name>
    <name evidence="6" type="ORF">OZ401_000832</name>
    <name evidence="5" type="ORF">OZ401_001901</name>
    <name evidence="7" type="ORF">OZ401_003108</name>
</gene>
<dbReference type="AlphaFoldDB" id="A0A8T7M673"/>
<dbReference type="Pfam" id="PF00078">
    <property type="entry name" value="RVT_1"/>
    <property type="match status" value="1"/>
</dbReference>
<dbReference type="InterPro" id="IPR049030">
    <property type="entry name" value="AI2M-like_HNH"/>
</dbReference>
<dbReference type="CDD" id="cd01651">
    <property type="entry name" value="RT_G2_intron"/>
    <property type="match status" value="1"/>
</dbReference>
<dbReference type="Proteomes" id="UP001431572">
    <property type="component" value="Chromosome 2"/>
</dbReference>
<keyword evidence="9" id="KW-1185">Reference proteome</keyword>
<dbReference type="Proteomes" id="UP000521676">
    <property type="component" value="Unassembled WGS sequence"/>
</dbReference>
<name>A0A8T7M673_9CHLR</name>
<dbReference type="EMBL" id="CP128400">
    <property type="protein sequence ID" value="WJW69491.1"/>
    <property type="molecule type" value="Genomic_DNA"/>
</dbReference>
<reference evidence="4 8" key="1">
    <citation type="submission" date="2020-06" db="EMBL/GenBank/DDBJ databases">
        <title>Anoxygenic phototrophic Chloroflexota member uses a Type I reaction center.</title>
        <authorList>
            <person name="Tsuji J.M."/>
            <person name="Shaw N.A."/>
            <person name="Nagashima S."/>
            <person name="Venkiteswaran J."/>
            <person name="Schiff S.L."/>
            <person name="Hanada S."/>
            <person name="Tank M."/>
            <person name="Neufeld J.D."/>
        </authorList>
    </citation>
    <scope>NUCLEOTIDE SEQUENCE [LARGE SCALE GENOMIC DNA]</scope>
    <source>
        <strain evidence="4">L227-S17</strain>
    </source>
</reference>
<dbReference type="InterPro" id="IPR000477">
    <property type="entry name" value="RT_dom"/>
</dbReference>
<dbReference type="SUPFAM" id="SSF56672">
    <property type="entry name" value="DNA/RNA polymerases"/>
    <property type="match status" value="1"/>
</dbReference>
<dbReference type="InterPro" id="IPR024937">
    <property type="entry name" value="Domain_X"/>
</dbReference>